<feature type="domain" description="HTH myb-type" evidence="2">
    <location>
        <begin position="24"/>
        <end position="75"/>
    </location>
</feature>
<dbReference type="InterPro" id="IPR001005">
    <property type="entry name" value="SANT/Myb"/>
</dbReference>
<dbReference type="OrthoDB" id="2350934at2759"/>
<comment type="caution">
    <text evidence="3">The sequence shown here is derived from an EMBL/GenBank/DDBJ whole genome shotgun (WGS) entry which is preliminary data.</text>
</comment>
<feature type="domain" description="Myb-like" evidence="1">
    <location>
        <begin position="76"/>
        <end position="127"/>
    </location>
</feature>
<dbReference type="Pfam" id="PF00249">
    <property type="entry name" value="Myb_DNA-binding"/>
    <property type="match status" value="2"/>
</dbReference>
<evidence type="ECO:0000313" key="3">
    <source>
        <dbReference type="EMBL" id="OHT08689.1"/>
    </source>
</evidence>
<feature type="domain" description="HTH myb-type" evidence="2">
    <location>
        <begin position="76"/>
        <end position="131"/>
    </location>
</feature>
<dbReference type="RefSeq" id="XP_068361825.1">
    <property type="nucleotide sequence ID" value="XM_068492083.1"/>
</dbReference>
<evidence type="ECO:0008006" key="5">
    <source>
        <dbReference type="Google" id="ProtNLM"/>
    </source>
</evidence>
<name>A0A1J4KB95_9EUKA</name>
<dbReference type="PANTHER" id="PTHR45614:SF69">
    <property type="entry name" value="CHROMOSOME UNDETERMINED SCAFFOLD_38, WHOLE GENOME SHOTGUN SEQUENCE"/>
    <property type="match status" value="1"/>
</dbReference>
<dbReference type="InterPro" id="IPR017930">
    <property type="entry name" value="Myb_dom"/>
</dbReference>
<gene>
    <name evidence="3" type="ORF">TRFO_04752</name>
</gene>
<dbReference type="GO" id="GO:0005634">
    <property type="term" value="C:nucleus"/>
    <property type="evidence" value="ECO:0007669"/>
    <property type="project" value="TreeGrafter"/>
</dbReference>
<evidence type="ECO:0000313" key="4">
    <source>
        <dbReference type="Proteomes" id="UP000179807"/>
    </source>
</evidence>
<dbReference type="CDD" id="cd00167">
    <property type="entry name" value="SANT"/>
    <property type="match status" value="2"/>
</dbReference>
<dbReference type="PANTHER" id="PTHR45614">
    <property type="entry name" value="MYB PROTEIN-RELATED"/>
    <property type="match status" value="1"/>
</dbReference>
<dbReference type="GO" id="GO:0000978">
    <property type="term" value="F:RNA polymerase II cis-regulatory region sequence-specific DNA binding"/>
    <property type="evidence" value="ECO:0007669"/>
    <property type="project" value="TreeGrafter"/>
</dbReference>
<dbReference type="Gene3D" id="1.10.10.60">
    <property type="entry name" value="Homeodomain-like"/>
    <property type="match status" value="2"/>
</dbReference>
<dbReference type="SUPFAM" id="SSF46689">
    <property type="entry name" value="Homeodomain-like"/>
    <property type="match status" value="1"/>
</dbReference>
<accession>A0A1J4KB95</accession>
<reference evidence="3" key="1">
    <citation type="submission" date="2016-10" db="EMBL/GenBank/DDBJ databases">
        <authorList>
            <person name="Benchimol M."/>
            <person name="Almeida L.G."/>
            <person name="Vasconcelos A.T."/>
            <person name="Perreira-Neves A."/>
            <person name="Rosa I.A."/>
            <person name="Tasca T."/>
            <person name="Bogo M.R."/>
            <person name="de Souza W."/>
        </authorList>
    </citation>
    <scope>NUCLEOTIDE SEQUENCE [LARGE SCALE GENOMIC DNA]</scope>
    <source>
        <strain evidence="3">K</strain>
    </source>
</reference>
<keyword evidence="4" id="KW-1185">Reference proteome</keyword>
<dbReference type="InterPro" id="IPR009057">
    <property type="entry name" value="Homeodomain-like_sf"/>
</dbReference>
<organism evidence="3 4">
    <name type="scientific">Tritrichomonas foetus</name>
    <dbReference type="NCBI Taxonomy" id="1144522"/>
    <lineage>
        <taxon>Eukaryota</taxon>
        <taxon>Metamonada</taxon>
        <taxon>Parabasalia</taxon>
        <taxon>Tritrichomonadida</taxon>
        <taxon>Tritrichomonadidae</taxon>
        <taxon>Tritrichomonas</taxon>
    </lineage>
</organism>
<evidence type="ECO:0000259" key="2">
    <source>
        <dbReference type="PROSITE" id="PS51294"/>
    </source>
</evidence>
<dbReference type="GO" id="GO:0000981">
    <property type="term" value="F:DNA-binding transcription factor activity, RNA polymerase II-specific"/>
    <property type="evidence" value="ECO:0007669"/>
    <property type="project" value="TreeGrafter"/>
</dbReference>
<dbReference type="SMART" id="SM00717">
    <property type="entry name" value="SANT"/>
    <property type="match status" value="2"/>
</dbReference>
<dbReference type="PROSITE" id="PS50090">
    <property type="entry name" value="MYB_LIKE"/>
    <property type="match status" value="2"/>
</dbReference>
<dbReference type="GeneID" id="94826787"/>
<dbReference type="AlphaFoldDB" id="A0A1J4KB95"/>
<evidence type="ECO:0000259" key="1">
    <source>
        <dbReference type="PROSITE" id="PS50090"/>
    </source>
</evidence>
<dbReference type="EMBL" id="MLAK01000660">
    <property type="protein sequence ID" value="OHT08689.1"/>
    <property type="molecule type" value="Genomic_DNA"/>
</dbReference>
<dbReference type="PROSITE" id="PS51294">
    <property type="entry name" value="HTH_MYB"/>
    <property type="match status" value="2"/>
</dbReference>
<dbReference type="Proteomes" id="UP000179807">
    <property type="component" value="Unassembled WGS sequence"/>
</dbReference>
<sequence length="362" mass="41730">MPRNFNQDVTSEIECDLPCDLFKKQKSTRQKFTPEEDELIARLVGDAKFPQWNEIARSIPGKTGRQCRERYQHYLSPNLSRHPWARWEDELIISLYRRYGPNWATIATHFNGRRTNNNIKNRWNNHLIFVTKNKLIARTISTTQPILPPQQTTQCPSQSSYQHNDRSIPVFPNNFSMSSMITTLPAIQAANTITSFQATQRIQPSQVRPVQVQPINSIQPSENLSTRLSTNLQSDMSTNMSTNFSSNFSMFNSSSNTKMNDNKSNQNTLQSANNFFENFQKVNNNFNQQFKPPSPQNASFAQQSTIKVSVPIFEPSALSFNFNNSNDFTEQTAFEISEEPQVFDEFENDSFNDIDIDFETFL</sequence>
<protein>
    <recommendedName>
        <fullName evidence="5">Myb-like DNA-binding domain containing protein</fullName>
    </recommendedName>
</protein>
<feature type="domain" description="Myb-like" evidence="1">
    <location>
        <begin position="24"/>
        <end position="75"/>
    </location>
</feature>
<dbReference type="InterPro" id="IPR050560">
    <property type="entry name" value="MYB_TF"/>
</dbReference>
<dbReference type="VEuPathDB" id="TrichDB:TRFO_04752"/>
<proteinExistence type="predicted"/>